<gene>
    <name evidence="1" type="ORF">ENG14_00280</name>
</gene>
<name>A0A7C0WR27_9BACT</name>
<dbReference type="AlphaFoldDB" id="A0A7C0WR27"/>
<sequence>MRNLASFSIGSVIKKLNRIHVQINSKHNRPFPKPRFFWLSEYTYKRRYIKIHPDGRIAGGLSRFVSSLADFSFIRSIVAHKYKVFGFAYDPVSLFLLELFRYLEKFPDMKAFVEVVRDREKGKHYRLYAGIKYPNLPCEGTFTNLKDRLGEDLYNHILHVLVEIAELLGFLSYKIIATDGTLFPTNARYKGCTYFCDKCNFIEFKGIIENVRQRILYRLNHPEKIVPGKEIRIKVPCPSSNFPDDVKRPKVEVLTLFLKEADPERLSVFNRIFALEKELHNAGLDLIVKRGVITRIEMGESIASDAFFFRCPKLPADMEARIGVRRDPQNPNRKQKIFGFNAVIDTSIEMDLGLELPVACSTLAGNAHEGKHYIINRKQILQYHEKTSKIDLADAKYDEHDNFAFSRSHGAIPIIDYNTRNEKITAAALKERGYDRNGWPYAPCGILTRPNGFDFNCQRASFTCRRQCVKSKDPAIVRYSQDCHYWINYHGFTKHMSVQKFPRLITEVIRGTDRHQKLKTLRSAAERTNATAKEDFRILAKPKVRGLGHAGILSQMAVIVVLLKRIACFIIKVTLALRKGNQNNKSPTVFFVPGPSVPKFILNLVQRE</sequence>
<protein>
    <submittedName>
        <fullName evidence="1">Transposase</fullName>
    </submittedName>
</protein>
<proteinExistence type="predicted"/>
<organism evidence="1">
    <name type="scientific">Thermodesulforhabdus norvegica</name>
    <dbReference type="NCBI Taxonomy" id="39841"/>
    <lineage>
        <taxon>Bacteria</taxon>
        <taxon>Pseudomonadati</taxon>
        <taxon>Thermodesulfobacteriota</taxon>
        <taxon>Syntrophobacteria</taxon>
        <taxon>Syntrophobacterales</taxon>
        <taxon>Thermodesulforhabdaceae</taxon>
        <taxon>Thermodesulforhabdus</taxon>
    </lineage>
</organism>
<dbReference type="Proteomes" id="UP000886355">
    <property type="component" value="Unassembled WGS sequence"/>
</dbReference>
<dbReference type="EMBL" id="DQZW01000014">
    <property type="protein sequence ID" value="HDL89324.1"/>
    <property type="molecule type" value="Genomic_DNA"/>
</dbReference>
<accession>A0A7C0WR27</accession>
<evidence type="ECO:0000313" key="1">
    <source>
        <dbReference type="EMBL" id="HDL89324.1"/>
    </source>
</evidence>
<comment type="caution">
    <text evidence="1">The sequence shown here is derived from an EMBL/GenBank/DDBJ whole genome shotgun (WGS) entry which is preliminary data.</text>
</comment>
<reference evidence="1" key="1">
    <citation type="journal article" date="2020" name="mSystems">
        <title>Genome- and Community-Level Interaction Insights into Carbon Utilization and Element Cycling Functions of Hydrothermarchaeota in Hydrothermal Sediment.</title>
        <authorList>
            <person name="Zhou Z."/>
            <person name="Liu Y."/>
            <person name="Xu W."/>
            <person name="Pan J."/>
            <person name="Luo Z.H."/>
            <person name="Li M."/>
        </authorList>
    </citation>
    <scope>NUCLEOTIDE SEQUENCE [LARGE SCALE GENOMIC DNA]</scope>
    <source>
        <strain evidence="1">HyVt-19</strain>
    </source>
</reference>